<keyword evidence="2" id="KW-1185">Reference proteome</keyword>
<protein>
    <submittedName>
        <fullName evidence="1">Uncharacterized protein</fullName>
    </submittedName>
</protein>
<gene>
    <name evidence="1" type="ORF">INT47_000322</name>
</gene>
<accession>A0A8H7UUD7</accession>
<comment type="caution">
    <text evidence="1">The sequence shown here is derived from an EMBL/GenBank/DDBJ whole genome shotgun (WGS) entry which is preliminary data.</text>
</comment>
<evidence type="ECO:0000313" key="2">
    <source>
        <dbReference type="Proteomes" id="UP000603453"/>
    </source>
</evidence>
<proteinExistence type="predicted"/>
<organism evidence="1 2">
    <name type="scientific">Mucor saturninus</name>
    <dbReference type="NCBI Taxonomy" id="64648"/>
    <lineage>
        <taxon>Eukaryota</taxon>
        <taxon>Fungi</taxon>
        <taxon>Fungi incertae sedis</taxon>
        <taxon>Mucoromycota</taxon>
        <taxon>Mucoromycotina</taxon>
        <taxon>Mucoromycetes</taxon>
        <taxon>Mucorales</taxon>
        <taxon>Mucorineae</taxon>
        <taxon>Mucoraceae</taxon>
        <taxon>Mucor</taxon>
    </lineage>
</organism>
<dbReference type="Proteomes" id="UP000603453">
    <property type="component" value="Unassembled WGS sequence"/>
</dbReference>
<sequence>MRKDSQGCTSNPKRNIHAWLYLTKQDISYAAAMVNVCGLKFYAHIYRWRVLLNTKSSTLDSYIKAKIKNVMISIVIKQQVYYKQIFKIRVGYICEMILNYRGGYRVTLVIGQLSVAYVSARNWSYLCDNRGFWTN</sequence>
<dbReference type="EMBL" id="JAEPRD010000290">
    <property type="protein sequence ID" value="KAG2192428.1"/>
    <property type="molecule type" value="Genomic_DNA"/>
</dbReference>
<dbReference type="AlphaFoldDB" id="A0A8H7UUD7"/>
<evidence type="ECO:0000313" key="1">
    <source>
        <dbReference type="EMBL" id="KAG2192428.1"/>
    </source>
</evidence>
<name>A0A8H7UUD7_9FUNG</name>
<reference evidence="1" key="1">
    <citation type="submission" date="2020-12" db="EMBL/GenBank/DDBJ databases">
        <title>Metabolic potential, ecology and presence of endohyphal bacteria is reflected in genomic diversity of Mucoromycotina.</title>
        <authorList>
            <person name="Muszewska A."/>
            <person name="Okrasinska A."/>
            <person name="Steczkiewicz K."/>
            <person name="Drgas O."/>
            <person name="Orlowska M."/>
            <person name="Perlinska-Lenart U."/>
            <person name="Aleksandrzak-Piekarczyk T."/>
            <person name="Szatraj K."/>
            <person name="Zielenkiewicz U."/>
            <person name="Pilsyk S."/>
            <person name="Malc E."/>
            <person name="Mieczkowski P."/>
            <person name="Kruszewska J.S."/>
            <person name="Biernat P."/>
            <person name="Pawlowska J."/>
        </authorList>
    </citation>
    <scope>NUCLEOTIDE SEQUENCE</scope>
    <source>
        <strain evidence="1">WA0000017839</strain>
    </source>
</reference>